<reference evidence="2 3" key="1">
    <citation type="journal article" date="2007" name="Science">
        <title>The Chlamydomonas genome reveals the evolution of key animal and plant functions.</title>
        <authorList>
            <person name="Merchant S.S."/>
            <person name="Prochnik S.E."/>
            <person name="Vallon O."/>
            <person name="Harris E.H."/>
            <person name="Karpowicz S.J."/>
            <person name="Witman G.B."/>
            <person name="Terry A."/>
            <person name="Salamov A."/>
            <person name="Fritz-Laylin L.K."/>
            <person name="Marechal-Drouard L."/>
            <person name="Marshall W.F."/>
            <person name="Qu L.H."/>
            <person name="Nelson D.R."/>
            <person name="Sanderfoot A.A."/>
            <person name="Spalding M.H."/>
            <person name="Kapitonov V.V."/>
            <person name="Ren Q."/>
            <person name="Ferris P."/>
            <person name="Lindquist E."/>
            <person name="Shapiro H."/>
            <person name="Lucas S.M."/>
            <person name="Grimwood J."/>
            <person name="Schmutz J."/>
            <person name="Cardol P."/>
            <person name="Cerutti H."/>
            <person name="Chanfreau G."/>
            <person name="Chen C.L."/>
            <person name="Cognat V."/>
            <person name="Croft M.T."/>
            <person name="Dent R."/>
            <person name="Dutcher S."/>
            <person name="Fernandez E."/>
            <person name="Fukuzawa H."/>
            <person name="Gonzalez-Ballester D."/>
            <person name="Gonzalez-Halphen D."/>
            <person name="Hallmann A."/>
            <person name="Hanikenne M."/>
            <person name="Hippler M."/>
            <person name="Inwood W."/>
            <person name="Jabbari K."/>
            <person name="Kalanon M."/>
            <person name="Kuras R."/>
            <person name="Lefebvre P.A."/>
            <person name="Lemaire S.D."/>
            <person name="Lobanov A.V."/>
            <person name="Lohr M."/>
            <person name="Manuell A."/>
            <person name="Meier I."/>
            <person name="Mets L."/>
            <person name="Mittag M."/>
            <person name="Mittelmeier T."/>
            <person name="Moroney J.V."/>
            <person name="Moseley J."/>
            <person name="Napoli C."/>
            <person name="Nedelcu A.M."/>
            <person name="Niyogi K."/>
            <person name="Novoselov S.V."/>
            <person name="Paulsen I.T."/>
            <person name="Pazour G."/>
            <person name="Purton S."/>
            <person name="Ral J.P."/>
            <person name="Riano-Pachon D.M."/>
            <person name="Riekhof W."/>
            <person name="Rymarquis L."/>
            <person name="Schroda M."/>
            <person name="Stern D."/>
            <person name="Umen J."/>
            <person name="Willows R."/>
            <person name="Wilson N."/>
            <person name="Zimmer S.L."/>
            <person name="Allmer J."/>
            <person name="Balk J."/>
            <person name="Bisova K."/>
            <person name="Chen C.J."/>
            <person name="Elias M."/>
            <person name="Gendler K."/>
            <person name="Hauser C."/>
            <person name="Lamb M.R."/>
            <person name="Ledford H."/>
            <person name="Long J.C."/>
            <person name="Minagawa J."/>
            <person name="Page M.D."/>
            <person name="Pan J."/>
            <person name="Pootakham W."/>
            <person name="Roje S."/>
            <person name="Rose A."/>
            <person name="Stahlberg E."/>
            <person name="Terauchi A.M."/>
            <person name="Yang P."/>
            <person name="Ball S."/>
            <person name="Bowler C."/>
            <person name="Dieckmann C.L."/>
            <person name="Gladyshev V.N."/>
            <person name="Green P."/>
            <person name="Jorgensen R."/>
            <person name="Mayfield S."/>
            <person name="Mueller-Roeber B."/>
            <person name="Rajamani S."/>
            <person name="Sayre R.T."/>
            <person name="Brokstein P."/>
            <person name="Dubchak I."/>
            <person name="Goodstein D."/>
            <person name="Hornick L."/>
            <person name="Huang Y.W."/>
            <person name="Jhaveri J."/>
            <person name="Luo Y."/>
            <person name="Martinez D."/>
            <person name="Ngau W.C."/>
            <person name="Otillar B."/>
            <person name="Poliakov A."/>
            <person name="Porter A."/>
            <person name="Szajkowski L."/>
            <person name="Werner G."/>
            <person name="Zhou K."/>
            <person name="Grigoriev I.V."/>
            <person name="Rokhsar D.S."/>
            <person name="Grossman A.R."/>
        </authorList>
    </citation>
    <scope>NUCLEOTIDE SEQUENCE [LARGE SCALE GENOMIC DNA]</scope>
    <source>
        <strain evidence="3">CC-503</strain>
    </source>
</reference>
<gene>
    <name evidence="2" type="ORF">CHLRE_17g727150v5</name>
</gene>
<dbReference type="RefSeq" id="XP_001697167.2">
    <property type="nucleotide sequence ID" value="XM_001697115.2"/>
</dbReference>
<evidence type="ECO:0000313" key="2">
    <source>
        <dbReference type="EMBL" id="PNW70614.1"/>
    </source>
</evidence>
<feature type="region of interest" description="Disordered" evidence="1">
    <location>
        <begin position="572"/>
        <end position="592"/>
    </location>
</feature>
<feature type="region of interest" description="Disordered" evidence="1">
    <location>
        <begin position="94"/>
        <end position="155"/>
    </location>
</feature>
<feature type="region of interest" description="Disordered" evidence="1">
    <location>
        <begin position="176"/>
        <end position="196"/>
    </location>
</feature>
<feature type="region of interest" description="Disordered" evidence="1">
    <location>
        <begin position="499"/>
        <end position="528"/>
    </location>
</feature>
<dbReference type="InParanoid" id="A0A2K3CQP2"/>
<keyword evidence="3" id="KW-1185">Reference proteome</keyword>
<name>A0A2K3CQP2_CHLRE</name>
<proteinExistence type="predicted"/>
<dbReference type="AlphaFoldDB" id="A0A2K3CQP2"/>
<evidence type="ECO:0000256" key="1">
    <source>
        <dbReference type="SAM" id="MobiDB-lite"/>
    </source>
</evidence>
<dbReference type="Gramene" id="PNW70614">
    <property type="protein sequence ID" value="PNW70614"/>
    <property type="gene ID" value="CHLRE_17g727150v5"/>
</dbReference>
<organism evidence="2 3">
    <name type="scientific">Chlamydomonas reinhardtii</name>
    <name type="common">Chlamydomonas smithii</name>
    <dbReference type="NCBI Taxonomy" id="3055"/>
    <lineage>
        <taxon>Eukaryota</taxon>
        <taxon>Viridiplantae</taxon>
        <taxon>Chlorophyta</taxon>
        <taxon>core chlorophytes</taxon>
        <taxon>Chlorophyceae</taxon>
        <taxon>CS clade</taxon>
        <taxon>Chlamydomonadales</taxon>
        <taxon>Chlamydomonadaceae</taxon>
        <taxon>Chlamydomonas</taxon>
    </lineage>
</organism>
<sequence>MKFLRRCFCVPPTRSADLSAENGAGGEAPRFASALHGKELAVRRSSTTGPALDYVLDEDSGPAQLSNMLQEQGSWRLQRGDMTAVECVRYVTRSPHVSSGGAPPPTSLSGGGAGFFGPRSSQDGQAHEGLHEVRRRSSAGGAPVSTRSHRNSSGGSVEYEVHSCYFNPLVEGSAEAEAECDTAEAQEPAPQPVQKPAEAVEAAALMEVAAEVPLDAVHACSSGVSGRVTPGDALTKLSRSCSTGRSSWSSVSGASEVDVLAAAATAAVAPEAPATPLQCVSSQQLGLLHTLSTASSSSASGDRNSNQTLLVRQSASYSCEDASGVATAQPAEAPASACRAELAAARAAPSTSGINADERLERAQAHKVEQCPAAAAAAGSFAASFSSAAGRRHKRTQSSYLDLAVAAERLSEALSEHASYICLLPPPALRPASPQKAHWVSSPAVLAAYECLDSPQRQQPQMQTCNTQAVRCMESGDCCVGDSDESTGTAVATSIANHAAKQATEERSQEQHSAPEVWPEPAGQVHSPEPAPCPQIPCACGCMRAGCSVPGLCMTRALIKQMHLASRAALLSEPTEAPAEPSGAAGADTAAGHVSAGSPFAAAFASAEAALMGRSRAAAKGSCDGGGSVSSSEGGAVVTCVVVIPRPGTKCQLDADTEDQAPQVAAAEVGGLQGQEWLVARSTSSSSSESGESTASAALCSVHSSWRQPMTWTPLRERCAAARAPAPPGACVITAKGSEAVQAACVVEGPGVSCAELLTTGVTEPSAAAWLPLRERYAWMTRSGRQRGGLEMETRRV</sequence>
<protein>
    <submittedName>
        <fullName evidence="2">Uncharacterized protein</fullName>
    </submittedName>
</protein>
<dbReference type="GeneID" id="5722803"/>
<evidence type="ECO:0000313" key="3">
    <source>
        <dbReference type="Proteomes" id="UP000006906"/>
    </source>
</evidence>
<feature type="compositionally biased region" description="Low complexity" evidence="1">
    <location>
        <begin position="572"/>
        <end position="587"/>
    </location>
</feature>
<dbReference type="EMBL" id="CM008978">
    <property type="protein sequence ID" value="PNW70614.1"/>
    <property type="molecule type" value="Genomic_DNA"/>
</dbReference>
<dbReference type="OrthoDB" id="548493at2759"/>
<accession>A0A2K3CQP2</accession>
<dbReference type="PaxDb" id="3055-EDP00422"/>
<dbReference type="ExpressionAtlas" id="A0A2K3CQP2">
    <property type="expression patterns" value="baseline"/>
</dbReference>
<dbReference type="KEGG" id="cre:CHLRE_17g727150v5"/>
<dbReference type="Proteomes" id="UP000006906">
    <property type="component" value="Chromosome 17"/>
</dbReference>